<dbReference type="RefSeq" id="WP_039371746.1">
    <property type="nucleotide sequence ID" value="NZ_JWTA01000015.1"/>
</dbReference>
<keyword evidence="2" id="KW-1185">Reference proteome</keyword>
<dbReference type="EMBL" id="JWTA01000015">
    <property type="protein sequence ID" value="KIC61848.1"/>
    <property type="molecule type" value="Genomic_DNA"/>
</dbReference>
<sequence>MKTTLQYQDRLHYAEVYASDILELKNIFLQQLNLNKINKNFGIPFLLVRKGNKIMAFASLIINQENQIDFEIHGKFDLRINEREDFMSKAKDYCIRNTSDNFRNPDELQYNIQRMVDWLNN</sequence>
<comment type="caution">
    <text evidence="1">The sequence shown here is derived from an EMBL/GenBank/DDBJ whole genome shotgun (WGS) entry which is preliminary data.</text>
</comment>
<proteinExistence type="predicted"/>
<evidence type="ECO:0000313" key="1">
    <source>
        <dbReference type="EMBL" id="KIC61848.1"/>
    </source>
</evidence>
<protein>
    <submittedName>
        <fullName evidence="1">Uncharacterized protein</fullName>
    </submittedName>
</protein>
<dbReference type="Proteomes" id="UP000031167">
    <property type="component" value="Unassembled WGS sequence"/>
</dbReference>
<evidence type="ECO:0000313" key="2">
    <source>
        <dbReference type="Proteomes" id="UP000031167"/>
    </source>
</evidence>
<reference evidence="1 2" key="1">
    <citation type="submission" date="2014-12" db="EMBL/GenBank/DDBJ databases">
        <title>Genome sequencing of Chryseobacterium taiwanense TPW19.</title>
        <authorList>
            <person name="Tan P.W."/>
            <person name="Chan K.-G."/>
        </authorList>
    </citation>
    <scope>NUCLEOTIDE SEQUENCE [LARGE SCALE GENOMIC DNA]</scope>
    <source>
        <strain evidence="1 2">TPW19</strain>
    </source>
</reference>
<dbReference type="AlphaFoldDB" id="A0A0B4E5F9"/>
<name>A0A0B4E5F9_9FLAO</name>
<dbReference type="STRING" id="363331.RM51_15890"/>
<accession>A0A0B4E5F9</accession>
<dbReference type="OrthoDB" id="1363959at2"/>
<gene>
    <name evidence="1" type="ORF">RM51_15890</name>
</gene>
<organism evidence="1 2">
    <name type="scientific">Chryseobacterium taiwanense</name>
    <dbReference type="NCBI Taxonomy" id="363331"/>
    <lineage>
        <taxon>Bacteria</taxon>
        <taxon>Pseudomonadati</taxon>
        <taxon>Bacteroidota</taxon>
        <taxon>Flavobacteriia</taxon>
        <taxon>Flavobacteriales</taxon>
        <taxon>Weeksellaceae</taxon>
        <taxon>Chryseobacterium group</taxon>
        <taxon>Chryseobacterium</taxon>
    </lineage>
</organism>